<protein>
    <submittedName>
        <fullName evidence="1">Uncharacterized protein</fullName>
    </submittedName>
</protein>
<sequence length="179" mass="20782">MVLDRIERTEGVFYCRLVEVESLFHLSPIYLMKRLQGGASCFPNLVSSDYQSAPSLPVVRSTDHGNSRRAERNNVNWQLRDYVLNFVAVLVLKIRGPMCWSLQEPNSNLPRRKRSFTYRIQDPLEWDGWELEYAMYNNHPLVKKLSAEAAMEWVSLKEKKCTEAATYRAKANTSLLSYT</sequence>
<reference evidence="1" key="1">
    <citation type="submission" date="2022-04" db="EMBL/GenBank/DDBJ databases">
        <title>Carnegiea gigantea Genome sequencing and assembly v2.</title>
        <authorList>
            <person name="Copetti D."/>
            <person name="Sanderson M.J."/>
            <person name="Burquez A."/>
            <person name="Wojciechowski M.F."/>
        </authorList>
    </citation>
    <scope>NUCLEOTIDE SEQUENCE</scope>
    <source>
        <strain evidence="1">SGP5-SGP5p</strain>
        <tissue evidence="1">Aerial part</tissue>
    </source>
</reference>
<keyword evidence="2" id="KW-1185">Reference proteome</keyword>
<organism evidence="1 2">
    <name type="scientific">Carnegiea gigantea</name>
    <dbReference type="NCBI Taxonomy" id="171969"/>
    <lineage>
        <taxon>Eukaryota</taxon>
        <taxon>Viridiplantae</taxon>
        <taxon>Streptophyta</taxon>
        <taxon>Embryophyta</taxon>
        <taxon>Tracheophyta</taxon>
        <taxon>Spermatophyta</taxon>
        <taxon>Magnoliopsida</taxon>
        <taxon>eudicotyledons</taxon>
        <taxon>Gunneridae</taxon>
        <taxon>Pentapetalae</taxon>
        <taxon>Caryophyllales</taxon>
        <taxon>Cactineae</taxon>
        <taxon>Cactaceae</taxon>
        <taxon>Cactoideae</taxon>
        <taxon>Echinocereeae</taxon>
        <taxon>Carnegiea</taxon>
    </lineage>
</organism>
<evidence type="ECO:0000313" key="1">
    <source>
        <dbReference type="EMBL" id="KAJ8441606.1"/>
    </source>
</evidence>
<comment type="caution">
    <text evidence="1">The sequence shown here is derived from an EMBL/GenBank/DDBJ whole genome shotgun (WGS) entry which is preliminary data.</text>
</comment>
<proteinExistence type="predicted"/>
<gene>
    <name evidence="1" type="ORF">Cgig2_023759</name>
</gene>
<accession>A0A9Q1KEX4</accession>
<dbReference type="Proteomes" id="UP001153076">
    <property type="component" value="Unassembled WGS sequence"/>
</dbReference>
<dbReference type="AlphaFoldDB" id="A0A9Q1KEX4"/>
<dbReference type="EMBL" id="JAKOGI010000160">
    <property type="protein sequence ID" value="KAJ8441606.1"/>
    <property type="molecule type" value="Genomic_DNA"/>
</dbReference>
<evidence type="ECO:0000313" key="2">
    <source>
        <dbReference type="Proteomes" id="UP001153076"/>
    </source>
</evidence>
<name>A0A9Q1KEX4_9CARY</name>